<dbReference type="Proteomes" id="UP000734823">
    <property type="component" value="Unassembled WGS sequence"/>
</dbReference>
<organism evidence="1 2">
    <name type="scientific">Actinokineospora xionganensis</name>
    <dbReference type="NCBI Taxonomy" id="2684470"/>
    <lineage>
        <taxon>Bacteria</taxon>
        <taxon>Bacillati</taxon>
        <taxon>Actinomycetota</taxon>
        <taxon>Actinomycetes</taxon>
        <taxon>Pseudonocardiales</taxon>
        <taxon>Pseudonocardiaceae</taxon>
        <taxon>Actinokineospora</taxon>
    </lineage>
</organism>
<evidence type="ECO:0000313" key="1">
    <source>
        <dbReference type="EMBL" id="MBC6450425.1"/>
    </source>
</evidence>
<sequence>MQRFACRWCVKGITPTFGACTTVFDLSTDRRRISVYPGATDYYTVLLDKSLVTRLHECLADDAPVEVTGLRISAERRSLGVRPYRLPTAHTGPVELYASTPKTRIQVIYQRESLLALKEAFAEMATAILE</sequence>
<gene>
    <name evidence="1" type="ORF">GPZ80_25015</name>
</gene>
<dbReference type="RefSeq" id="WP_187223518.1">
    <property type="nucleotide sequence ID" value="NZ_JABVED010000016.1"/>
</dbReference>
<reference evidence="1 2" key="1">
    <citation type="submission" date="2020-06" db="EMBL/GenBank/DDBJ databases">
        <title>Actinokineospora xiongansis sp. nov., isolated from soil of Baiyangdian.</title>
        <authorList>
            <person name="Zhang X."/>
        </authorList>
    </citation>
    <scope>NUCLEOTIDE SEQUENCE [LARGE SCALE GENOMIC DNA]</scope>
    <source>
        <strain evidence="1 2">HBU206404</strain>
    </source>
</reference>
<accession>A0ABR7LCM9</accession>
<comment type="caution">
    <text evidence="1">The sequence shown here is derived from an EMBL/GenBank/DDBJ whole genome shotgun (WGS) entry which is preliminary data.</text>
</comment>
<proteinExistence type="predicted"/>
<keyword evidence="2" id="KW-1185">Reference proteome</keyword>
<name>A0ABR7LCM9_9PSEU</name>
<protein>
    <submittedName>
        <fullName evidence="1">Uncharacterized protein</fullName>
    </submittedName>
</protein>
<dbReference type="EMBL" id="JABVED010000016">
    <property type="protein sequence ID" value="MBC6450425.1"/>
    <property type="molecule type" value="Genomic_DNA"/>
</dbReference>
<evidence type="ECO:0000313" key="2">
    <source>
        <dbReference type="Proteomes" id="UP000734823"/>
    </source>
</evidence>